<dbReference type="GO" id="GO:0005524">
    <property type="term" value="F:ATP binding"/>
    <property type="evidence" value="ECO:0007669"/>
    <property type="project" value="UniProtKB-KW"/>
</dbReference>
<dbReference type="InterPro" id="IPR027417">
    <property type="entry name" value="P-loop_NTPase"/>
</dbReference>
<keyword evidence="16" id="KW-1185">Reference proteome</keyword>
<dbReference type="SUPFAM" id="SSF75553">
    <property type="entry name" value="Smc hinge domain"/>
    <property type="match status" value="1"/>
</dbReference>
<keyword evidence="5" id="KW-0498">Mitosis</keyword>
<feature type="region of interest" description="Disordered" evidence="13">
    <location>
        <begin position="429"/>
        <end position="450"/>
    </location>
</feature>
<protein>
    <recommendedName>
        <fullName evidence="11">Structural maintenance of chromosomes protein</fullName>
    </recommendedName>
</protein>
<dbReference type="AlphaFoldDB" id="A0A6A7CAS2"/>
<dbReference type="GO" id="GO:0005634">
    <property type="term" value="C:nucleus"/>
    <property type="evidence" value="ECO:0007669"/>
    <property type="project" value="UniProtKB-SubCell"/>
</dbReference>
<evidence type="ECO:0000256" key="6">
    <source>
        <dbReference type="ARBA" id="ARBA00022840"/>
    </source>
</evidence>
<dbReference type="Proteomes" id="UP000799421">
    <property type="component" value="Unassembled WGS sequence"/>
</dbReference>
<keyword evidence="4" id="KW-0547">Nucleotide-binding</keyword>
<keyword evidence="3" id="KW-0132">Cell division</keyword>
<dbReference type="PANTHER" id="PTHR43977">
    <property type="entry name" value="STRUCTURAL MAINTENANCE OF CHROMOSOMES PROTEIN 3"/>
    <property type="match status" value="1"/>
</dbReference>
<name>A0A6A7CAS2_9PEZI</name>
<dbReference type="SMART" id="SM00968">
    <property type="entry name" value="SMC_hinge"/>
    <property type="match status" value="1"/>
</dbReference>
<comment type="similarity">
    <text evidence="2">Belongs to the SMC family. SMC2 subfamily.</text>
</comment>
<keyword evidence="8" id="KW-0226">DNA condensation</keyword>
<organism evidence="15 16">
    <name type="scientific">Piedraia hortae CBS 480.64</name>
    <dbReference type="NCBI Taxonomy" id="1314780"/>
    <lineage>
        <taxon>Eukaryota</taxon>
        <taxon>Fungi</taxon>
        <taxon>Dikarya</taxon>
        <taxon>Ascomycota</taxon>
        <taxon>Pezizomycotina</taxon>
        <taxon>Dothideomycetes</taxon>
        <taxon>Dothideomycetidae</taxon>
        <taxon>Capnodiales</taxon>
        <taxon>Piedraiaceae</taxon>
        <taxon>Piedraia</taxon>
    </lineage>
</organism>
<dbReference type="OrthoDB" id="10255539at2759"/>
<dbReference type="GO" id="GO:0005694">
    <property type="term" value="C:chromosome"/>
    <property type="evidence" value="ECO:0007669"/>
    <property type="project" value="InterPro"/>
</dbReference>
<dbReference type="GO" id="GO:0007076">
    <property type="term" value="P:mitotic chromosome condensation"/>
    <property type="evidence" value="ECO:0007669"/>
    <property type="project" value="UniProtKB-ARBA"/>
</dbReference>
<evidence type="ECO:0000313" key="15">
    <source>
        <dbReference type="EMBL" id="KAF2864523.1"/>
    </source>
</evidence>
<dbReference type="Pfam" id="PF06470">
    <property type="entry name" value="SMC_hinge"/>
    <property type="match status" value="1"/>
</dbReference>
<feature type="compositionally biased region" description="Basic and acidic residues" evidence="13">
    <location>
        <begin position="431"/>
        <end position="446"/>
    </location>
</feature>
<feature type="coiled-coil region" evidence="12">
    <location>
        <begin position="244"/>
        <end position="295"/>
    </location>
</feature>
<evidence type="ECO:0000256" key="5">
    <source>
        <dbReference type="ARBA" id="ARBA00022776"/>
    </source>
</evidence>
<keyword evidence="10" id="KW-0131">Cell cycle</keyword>
<evidence type="ECO:0000256" key="1">
    <source>
        <dbReference type="ARBA" id="ARBA00004123"/>
    </source>
</evidence>
<evidence type="ECO:0000256" key="7">
    <source>
        <dbReference type="ARBA" id="ARBA00023054"/>
    </source>
</evidence>
<gene>
    <name evidence="15" type="ORF">K470DRAFT_279737</name>
</gene>
<dbReference type="Gene3D" id="1.20.1060.20">
    <property type="match status" value="1"/>
</dbReference>
<dbReference type="GO" id="GO:0051301">
    <property type="term" value="P:cell division"/>
    <property type="evidence" value="ECO:0007669"/>
    <property type="project" value="UniProtKB-KW"/>
</dbReference>
<dbReference type="Pfam" id="PF02463">
    <property type="entry name" value="SMC_N"/>
    <property type="match status" value="1"/>
</dbReference>
<evidence type="ECO:0000313" key="16">
    <source>
        <dbReference type="Proteomes" id="UP000799421"/>
    </source>
</evidence>
<keyword evidence="6" id="KW-0067">ATP-binding</keyword>
<feature type="region of interest" description="Disordered" evidence="13">
    <location>
        <begin position="838"/>
        <end position="857"/>
    </location>
</feature>
<dbReference type="PIRSF" id="PIRSF005719">
    <property type="entry name" value="SMC"/>
    <property type="match status" value="1"/>
</dbReference>
<proteinExistence type="inferred from homology"/>
<dbReference type="FunFam" id="3.40.50.300:FF:000385">
    <property type="entry name" value="Structural maintenance of chromosomes 2"/>
    <property type="match status" value="1"/>
</dbReference>
<reference evidence="15" key="1">
    <citation type="journal article" date="2020" name="Stud. Mycol.">
        <title>101 Dothideomycetes genomes: a test case for predicting lifestyles and emergence of pathogens.</title>
        <authorList>
            <person name="Haridas S."/>
            <person name="Albert R."/>
            <person name="Binder M."/>
            <person name="Bloem J."/>
            <person name="Labutti K."/>
            <person name="Salamov A."/>
            <person name="Andreopoulos B."/>
            <person name="Baker S."/>
            <person name="Barry K."/>
            <person name="Bills G."/>
            <person name="Bluhm B."/>
            <person name="Cannon C."/>
            <person name="Castanera R."/>
            <person name="Culley D."/>
            <person name="Daum C."/>
            <person name="Ezra D."/>
            <person name="Gonzalez J."/>
            <person name="Henrissat B."/>
            <person name="Kuo A."/>
            <person name="Liang C."/>
            <person name="Lipzen A."/>
            <person name="Lutzoni F."/>
            <person name="Magnuson J."/>
            <person name="Mondo S."/>
            <person name="Nolan M."/>
            <person name="Ohm R."/>
            <person name="Pangilinan J."/>
            <person name="Park H.-J."/>
            <person name="Ramirez L."/>
            <person name="Alfaro M."/>
            <person name="Sun H."/>
            <person name="Tritt A."/>
            <person name="Yoshinaga Y."/>
            <person name="Zwiers L.-H."/>
            <person name="Turgeon B."/>
            <person name="Goodwin S."/>
            <person name="Spatafora J."/>
            <person name="Crous P."/>
            <person name="Grigoriev I."/>
        </authorList>
    </citation>
    <scope>NUCLEOTIDE SEQUENCE</scope>
    <source>
        <strain evidence="15">CBS 480.64</strain>
    </source>
</reference>
<evidence type="ECO:0000256" key="10">
    <source>
        <dbReference type="ARBA" id="ARBA00023306"/>
    </source>
</evidence>
<evidence type="ECO:0000256" key="13">
    <source>
        <dbReference type="SAM" id="MobiDB-lite"/>
    </source>
</evidence>
<evidence type="ECO:0000256" key="2">
    <source>
        <dbReference type="ARBA" id="ARBA00005231"/>
    </source>
</evidence>
<dbReference type="InterPro" id="IPR027120">
    <property type="entry name" value="Smc2_ABC"/>
</dbReference>
<feature type="domain" description="SMC hinge" evidence="14">
    <location>
        <begin position="522"/>
        <end position="643"/>
    </location>
</feature>
<evidence type="ECO:0000256" key="4">
    <source>
        <dbReference type="ARBA" id="ARBA00022741"/>
    </source>
</evidence>
<evidence type="ECO:0000256" key="3">
    <source>
        <dbReference type="ARBA" id="ARBA00022618"/>
    </source>
</evidence>
<sequence length="1180" mass="131564">MRITELIIDGFKSYAVRTVISGWDPTFNAITGLNGSGKSNILDAICFCLGIGRFELLRANGGASDLIYKRGQAGITKASVTLVFDNGNKAKSPIGFEDYASISVTRQIVLGGTSKYLINGHRAQQQTVQNLFQSVQLNINNPNFLIMQGRITKVLNMKSTEILGMVEEAAGTRMFEDRREKALKTMAKKQAKVEELEGLLKEEIEPKLDKLRNEKRAFLEFQSTQSDLERLQKLVIAYDYVKTKHRLETSAQDLRANKERASHLESNKSKLEREISVLEEDATKAREARDRELRKGGKFTKLESSLKSHSHSLVRLSTIIDLKKSSLAEEEHRLQTLHSNVTDLETQLEQKTSTHKTLQDQLAHSQTQLDEQKTTVEKKEELLQTLQTGISSTANTDGGYAGQLASAREQASKAGTELEQAKLKISHLQGRIKDSEPRAKEAERENSSLLSGLESLRSEAAKLKNQLEKLGFEPAREEEQLAEKTRLEERIRSLQREAEGLKRKVAGLDFTYSDPYPNFDRKRVKGLVAQLFSLPPSASGAATALEVCAGGRLYNVVVDSARTGIELLRDGRLKRRVTIVPLDKISAGRAPEGRVDAARRVGEGRVNLAVTMVGFEDEVAKAMEFVFGNTLIAEDAETAKRVTFHKDVRLKCVTLEGDVYDPSGSLSGGSAARGSGVLVTLRELNDIMRELGEREEGLRRLVESMAKDAERMGDYKRVKRELDLKVHEIQLAEAQIASNSSSNIIASVREMKEMVATLKAGLEEIQKRKDDAEAEAKRVQKEMKDFSSNKSGKLAQLQKDLEQLKKGLAKAVVAIKPMQQEVREASIDAEQTASDLASAREELQEVESALNSQREEVASLETEQKSVKKLHDEAQAALQDERAKLSSFDSEIAELEHAIKTKTQQISDEKLSLQKLVHEIEGFSKAQLSAQQAITAMEKDHDWIHEEASSFGKPNTSYDFHNQDMGECKSNLKKVSERFQGMKRKINPAVMATIDSVEKKEGSVRQMMRTVIKDKRKIEETITSLDAYKKEALLKTWRKVNEDFGRIFGELLPGNTAKLDPPEGKTISEGLEVKVCLGKVWKQSLTELSGGQRSLIALSLILSLLQYSPAPMYILDEVDAALDLSHTQNIGRLIRTRFKGSQFIVVSLKDGMFGNANRIFRTRFMDGTSVVQALTPADMK</sequence>
<dbReference type="FunFam" id="3.40.50.300:FF:000278">
    <property type="entry name" value="Structural maintenance of chromosomes 2"/>
    <property type="match status" value="1"/>
</dbReference>
<keyword evidence="9 11" id="KW-0539">Nucleus</keyword>
<dbReference type="InterPro" id="IPR024704">
    <property type="entry name" value="SMC"/>
</dbReference>
<dbReference type="InterPro" id="IPR010935">
    <property type="entry name" value="SMC_hinge"/>
</dbReference>
<dbReference type="InterPro" id="IPR003395">
    <property type="entry name" value="RecF/RecN/SMC_N"/>
</dbReference>
<evidence type="ECO:0000256" key="11">
    <source>
        <dbReference type="PIRNR" id="PIRNR005719"/>
    </source>
</evidence>
<keyword evidence="7 12" id="KW-0175">Coiled coil</keyword>
<dbReference type="InterPro" id="IPR036277">
    <property type="entry name" value="SMC_hinge_sf"/>
</dbReference>
<evidence type="ECO:0000256" key="9">
    <source>
        <dbReference type="ARBA" id="ARBA00023242"/>
    </source>
</evidence>
<accession>A0A6A7CAS2</accession>
<dbReference type="Gene3D" id="3.40.50.300">
    <property type="entry name" value="P-loop containing nucleotide triphosphate hydrolases"/>
    <property type="match status" value="2"/>
</dbReference>
<dbReference type="EMBL" id="MU005957">
    <property type="protein sequence ID" value="KAF2864523.1"/>
    <property type="molecule type" value="Genomic_DNA"/>
</dbReference>
<dbReference type="GO" id="GO:0016887">
    <property type="term" value="F:ATP hydrolysis activity"/>
    <property type="evidence" value="ECO:0007669"/>
    <property type="project" value="InterPro"/>
</dbReference>
<dbReference type="CDD" id="cd03273">
    <property type="entry name" value="ABC_SMC2_euk"/>
    <property type="match status" value="1"/>
</dbReference>
<dbReference type="Gene3D" id="3.30.70.1620">
    <property type="match status" value="1"/>
</dbReference>
<comment type="subcellular location">
    <subcellularLocation>
        <location evidence="1 11">Nucleus</location>
    </subcellularLocation>
</comment>
<dbReference type="SUPFAM" id="SSF52540">
    <property type="entry name" value="P-loop containing nucleoside triphosphate hydrolases"/>
    <property type="match status" value="1"/>
</dbReference>
<evidence type="ECO:0000256" key="12">
    <source>
        <dbReference type="SAM" id="Coils"/>
    </source>
</evidence>
<evidence type="ECO:0000259" key="14">
    <source>
        <dbReference type="SMART" id="SM00968"/>
    </source>
</evidence>
<evidence type="ECO:0000256" key="8">
    <source>
        <dbReference type="ARBA" id="ARBA00023067"/>
    </source>
</evidence>